<name>A0ABR9QVB2_9FIRM</name>
<evidence type="ECO:0000256" key="3">
    <source>
        <dbReference type="ARBA" id="ARBA00022448"/>
    </source>
</evidence>
<accession>A0ABR9QVB2</accession>
<keyword evidence="4 8" id="KW-1003">Cell membrane</keyword>
<feature type="transmembrane region" description="Helical" evidence="9">
    <location>
        <begin position="123"/>
        <end position="143"/>
    </location>
</feature>
<evidence type="ECO:0000256" key="6">
    <source>
        <dbReference type="ARBA" id="ARBA00022989"/>
    </source>
</evidence>
<dbReference type="InterPro" id="IPR024529">
    <property type="entry name" value="ECF_trnsprt_substrate-spec"/>
</dbReference>
<evidence type="ECO:0000256" key="5">
    <source>
        <dbReference type="ARBA" id="ARBA00022692"/>
    </source>
</evidence>
<dbReference type="RefSeq" id="WP_226384472.1">
    <property type="nucleotide sequence ID" value="NZ_JADCKA010000001.1"/>
</dbReference>
<dbReference type="EMBL" id="JADCKA010000001">
    <property type="protein sequence ID" value="MBE5034807.1"/>
    <property type="molecule type" value="Genomic_DNA"/>
</dbReference>
<reference evidence="10 11" key="1">
    <citation type="submission" date="2020-10" db="EMBL/GenBank/DDBJ databases">
        <title>ChiBAC.</title>
        <authorList>
            <person name="Zenner C."/>
            <person name="Hitch T.C.A."/>
            <person name="Clavel T."/>
        </authorList>
    </citation>
    <scope>NUCLEOTIDE SEQUENCE [LARGE SCALE GENOMIC DNA]</scope>
    <source>
        <strain evidence="10 11">DSM 108706</strain>
    </source>
</reference>
<proteinExistence type="inferred from homology"/>
<protein>
    <recommendedName>
        <fullName evidence="8">Riboflavin transporter</fullName>
    </recommendedName>
</protein>
<evidence type="ECO:0000256" key="7">
    <source>
        <dbReference type="ARBA" id="ARBA00023136"/>
    </source>
</evidence>
<evidence type="ECO:0000313" key="10">
    <source>
        <dbReference type="EMBL" id="MBE5034807.1"/>
    </source>
</evidence>
<dbReference type="Proteomes" id="UP001516588">
    <property type="component" value="Unassembled WGS sequence"/>
</dbReference>
<gene>
    <name evidence="10" type="ORF">INF20_00690</name>
</gene>
<organism evidence="10 11">
    <name type="scientific">Gallibacter intestinalis</name>
    <dbReference type="NCBI Taxonomy" id="2779356"/>
    <lineage>
        <taxon>Bacteria</taxon>
        <taxon>Bacillati</taxon>
        <taxon>Bacillota</taxon>
        <taxon>Clostridia</taxon>
        <taxon>Eubacteriales</taxon>
        <taxon>Eubacteriaceae</taxon>
        <taxon>Gallibacter</taxon>
    </lineage>
</organism>
<comment type="subcellular location">
    <subcellularLocation>
        <location evidence="1">Cell membrane</location>
        <topology evidence="1">Multi-pass membrane protein</topology>
    </subcellularLocation>
</comment>
<keyword evidence="5 9" id="KW-0812">Transmembrane</keyword>
<keyword evidence="3 8" id="KW-0813">Transport</keyword>
<dbReference type="PANTHER" id="PTHR38438:SF1">
    <property type="entry name" value="RIBOFLAVIN TRANSPORTER RIBU"/>
    <property type="match status" value="1"/>
</dbReference>
<keyword evidence="6 9" id="KW-1133">Transmembrane helix</keyword>
<dbReference type="PANTHER" id="PTHR38438">
    <property type="entry name" value="RIBOFLAVIN TRANSPORTER RIBU"/>
    <property type="match status" value="1"/>
</dbReference>
<feature type="transmembrane region" description="Helical" evidence="9">
    <location>
        <begin position="163"/>
        <end position="183"/>
    </location>
</feature>
<feature type="transmembrane region" description="Helical" evidence="9">
    <location>
        <begin position="60"/>
        <end position="82"/>
    </location>
</feature>
<comment type="function">
    <text evidence="8">Probably a riboflavin-binding protein that interacts with the energy-coupling factor (ECF) ABC-transporter complex.</text>
</comment>
<feature type="transmembrane region" description="Helical" evidence="9">
    <location>
        <begin position="94"/>
        <end position="116"/>
    </location>
</feature>
<dbReference type="Gene3D" id="1.10.1760.20">
    <property type="match status" value="1"/>
</dbReference>
<comment type="similarity">
    <text evidence="2 8">Belongs to the prokaryotic riboflavin transporter (P-RFT) (TC 2.A.87) family.</text>
</comment>
<evidence type="ECO:0000313" key="11">
    <source>
        <dbReference type="Proteomes" id="UP001516588"/>
    </source>
</evidence>
<dbReference type="InterPro" id="IPR025720">
    <property type="entry name" value="RibU"/>
</dbReference>
<keyword evidence="7 8" id="KW-0472">Membrane</keyword>
<dbReference type="Pfam" id="PF12822">
    <property type="entry name" value="ECF_trnsprt"/>
    <property type="match status" value="1"/>
</dbReference>
<evidence type="ECO:0000256" key="8">
    <source>
        <dbReference type="PIRNR" id="PIRNR037778"/>
    </source>
</evidence>
<evidence type="ECO:0000256" key="2">
    <source>
        <dbReference type="ARBA" id="ARBA00005540"/>
    </source>
</evidence>
<sequence>MNGQNAADNGAGAVTLTQKKTVKLAKMAMLVAISLLLVNIHFPIFPPIAFMEYDPADIPILIGTFAFGPAAGILITVVTALLQGFTVSAASGLYGILMHIIATGTYVLVAGFIYKFHKGKKSAVIALIAGTLAMTAIMVPANLTITPYFMGVPVDAVTALLPFIIAFNLIKAGVNGLITFLVYKRVSKFLHR</sequence>
<comment type="caution">
    <text evidence="10">The sequence shown here is derived from an EMBL/GenBank/DDBJ whole genome shotgun (WGS) entry which is preliminary data.</text>
</comment>
<dbReference type="PIRSF" id="PIRSF037778">
    <property type="entry name" value="UCP037778_transp_RibU"/>
    <property type="match status" value="1"/>
</dbReference>
<evidence type="ECO:0000256" key="1">
    <source>
        <dbReference type="ARBA" id="ARBA00004651"/>
    </source>
</evidence>
<keyword evidence="11" id="KW-1185">Reference proteome</keyword>
<evidence type="ECO:0000256" key="9">
    <source>
        <dbReference type="SAM" id="Phobius"/>
    </source>
</evidence>
<evidence type="ECO:0000256" key="4">
    <source>
        <dbReference type="ARBA" id="ARBA00022475"/>
    </source>
</evidence>
<feature type="transmembrane region" description="Helical" evidence="9">
    <location>
        <begin position="27"/>
        <end position="48"/>
    </location>
</feature>